<evidence type="ECO:0000313" key="3">
    <source>
        <dbReference type="Proteomes" id="UP001501508"/>
    </source>
</evidence>
<evidence type="ECO:0000256" key="1">
    <source>
        <dbReference type="SAM" id="Phobius"/>
    </source>
</evidence>
<gene>
    <name evidence="2" type="ORF">GCM10023091_01370</name>
</gene>
<evidence type="ECO:0008006" key="4">
    <source>
        <dbReference type="Google" id="ProtNLM"/>
    </source>
</evidence>
<feature type="transmembrane region" description="Helical" evidence="1">
    <location>
        <begin position="32"/>
        <end position="52"/>
    </location>
</feature>
<comment type="caution">
    <text evidence="2">The sequence shown here is derived from an EMBL/GenBank/DDBJ whole genome shotgun (WGS) entry which is preliminary data.</text>
</comment>
<evidence type="ECO:0000313" key="2">
    <source>
        <dbReference type="EMBL" id="GAA4431152.1"/>
    </source>
</evidence>
<accession>A0ABP8LMQ7</accession>
<sequence length="68" mass="7553">MGVFVLLWMTGLQVAAQPGEVEMADKLREDGKIWVVVGVILIIFAGIILYLIRLDAKISKLEKQVKQG</sequence>
<organism evidence="2 3">
    <name type="scientific">Ravibacter arvi</name>
    <dbReference type="NCBI Taxonomy" id="2051041"/>
    <lineage>
        <taxon>Bacteria</taxon>
        <taxon>Pseudomonadati</taxon>
        <taxon>Bacteroidota</taxon>
        <taxon>Cytophagia</taxon>
        <taxon>Cytophagales</taxon>
        <taxon>Spirosomataceae</taxon>
        <taxon>Ravibacter</taxon>
    </lineage>
</organism>
<reference evidence="3" key="1">
    <citation type="journal article" date="2019" name="Int. J. Syst. Evol. Microbiol.">
        <title>The Global Catalogue of Microorganisms (GCM) 10K type strain sequencing project: providing services to taxonomists for standard genome sequencing and annotation.</title>
        <authorList>
            <consortium name="The Broad Institute Genomics Platform"/>
            <consortium name="The Broad Institute Genome Sequencing Center for Infectious Disease"/>
            <person name="Wu L."/>
            <person name="Ma J."/>
        </authorList>
    </citation>
    <scope>NUCLEOTIDE SEQUENCE [LARGE SCALE GENOMIC DNA]</scope>
    <source>
        <strain evidence="3">JCM 31920</strain>
    </source>
</reference>
<keyword evidence="3" id="KW-1185">Reference proteome</keyword>
<proteinExistence type="predicted"/>
<dbReference type="Pfam" id="PF20077">
    <property type="entry name" value="CcmD_alt"/>
    <property type="match status" value="1"/>
</dbReference>
<protein>
    <recommendedName>
        <fullName evidence="4">CcmD family protein</fullName>
    </recommendedName>
</protein>
<dbReference type="EMBL" id="BAABEY010000001">
    <property type="protein sequence ID" value="GAA4431152.1"/>
    <property type="molecule type" value="Genomic_DNA"/>
</dbReference>
<name>A0ABP8LMQ7_9BACT</name>
<dbReference type="Proteomes" id="UP001501508">
    <property type="component" value="Unassembled WGS sequence"/>
</dbReference>
<keyword evidence="1" id="KW-0812">Transmembrane</keyword>
<keyword evidence="1" id="KW-1133">Transmembrane helix</keyword>
<keyword evidence="1" id="KW-0472">Membrane</keyword>